<dbReference type="AlphaFoldDB" id="A0A931MFC7"/>
<dbReference type="CDD" id="cd02440">
    <property type="entry name" value="AdoMet_MTases"/>
    <property type="match status" value="1"/>
</dbReference>
<proteinExistence type="predicted"/>
<name>A0A931MFC7_9BURK</name>
<sequence>MVTTDDWTSGYVADIGYTYGYYAELNPLNIRLPFLFSGFAPPAVETACELGFGQGVSINAHAAAGGGRWWGTDFNPSQAHYAQSLAQASGARAQLFDESFAEFCARPDLPAMDFIALHGIWSWISDENRAVITDFVRRKLKVGGVLYVSYNTQPGWAAMLPVRELLVQHSEVMGAPGQGRIPRIDAALAFADKLMAANTAFGRANPGVADRLKKIGAHNRNYVAHEYFNRDWEPMSFQRMSRWLEPAKLSFVGSANCLEQVDSINLSPEQQALVAEIPDPAFKQTVRDFCINQGFRKDYWVKGPRRLTGTEQVERVRQQLVVLLQPRAEVTLKATSPQGELVLSEDIYPPILDALADNQPKSIRQLEAAVAQRGVGLAQLVQALMVLSGKGSVHAAVESDAAGRMKPTSDKLNRHLVDGAALGNDVGSLASPVTGGGISAPRFHQLFLNSLFAGKKQPEEWARDAWAVISSQSQQVVKDGKPLATPAENLAELTAQAREFAQKRLPVLQALMVA</sequence>
<dbReference type="Gene3D" id="3.40.50.150">
    <property type="entry name" value="Vaccinia Virus protein VP39"/>
    <property type="match status" value="1"/>
</dbReference>
<dbReference type="Proteomes" id="UP000651050">
    <property type="component" value="Unassembled WGS sequence"/>
</dbReference>
<gene>
    <name evidence="2" type="ORF">I5803_02805</name>
</gene>
<evidence type="ECO:0000313" key="2">
    <source>
        <dbReference type="EMBL" id="MBG9386944.1"/>
    </source>
</evidence>
<comment type="caution">
    <text evidence="2">The sequence shown here is derived from an EMBL/GenBank/DDBJ whole genome shotgun (WGS) entry which is preliminary data.</text>
</comment>
<keyword evidence="2" id="KW-0808">Transferase</keyword>
<accession>A0A931MFC7</accession>
<dbReference type="EMBL" id="JADWYS010000001">
    <property type="protein sequence ID" value="MBG9386944.1"/>
    <property type="molecule type" value="Genomic_DNA"/>
</dbReference>
<evidence type="ECO:0000259" key="1">
    <source>
        <dbReference type="Pfam" id="PF10119"/>
    </source>
</evidence>
<keyword evidence="2" id="KW-0489">Methyltransferase</keyword>
<dbReference type="Pfam" id="PF10119">
    <property type="entry name" value="MethyTransf_Reg"/>
    <property type="match status" value="1"/>
</dbReference>
<dbReference type="InterPro" id="IPR018773">
    <property type="entry name" value="MeTrfase_reg_dom_prd"/>
</dbReference>
<dbReference type="InterPro" id="IPR029063">
    <property type="entry name" value="SAM-dependent_MTases_sf"/>
</dbReference>
<dbReference type="RefSeq" id="WP_196984899.1">
    <property type="nucleotide sequence ID" value="NZ_JADWYS010000001.1"/>
</dbReference>
<keyword evidence="3" id="KW-1185">Reference proteome</keyword>
<dbReference type="GO" id="GO:0008168">
    <property type="term" value="F:methyltransferase activity"/>
    <property type="evidence" value="ECO:0007669"/>
    <property type="project" value="UniProtKB-KW"/>
</dbReference>
<dbReference type="SUPFAM" id="SSF53335">
    <property type="entry name" value="S-adenosyl-L-methionine-dependent methyltransferases"/>
    <property type="match status" value="1"/>
</dbReference>
<dbReference type="GO" id="GO:0032259">
    <property type="term" value="P:methylation"/>
    <property type="evidence" value="ECO:0007669"/>
    <property type="project" value="UniProtKB-KW"/>
</dbReference>
<organism evidence="2 3">
    <name type="scientific">Caenimonas aquaedulcis</name>
    <dbReference type="NCBI Taxonomy" id="2793270"/>
    <lineage>
        <taxon>Bacteria</taxon>
        <taxon>Pseudomonadati</taxon>
        <taxon>Pseudomonadota</taxon>
        <taxon>Betaproteobacteria</taxon>
        <taxon>Burkholderiales</taxon>
        <taxon>Comamonadaceae</taxon>
        <taxon>Caenimonas</taxon>
    </lineage>
</organism>
<evidence type="ECO:0000313" key="3">
    <source>
        <dbReference type="Proteomes" id="UP000651050"/>
    </source>
</evidence>
<protein>
    <submittedName>
        <fullName evidence="2">Class I SAM-dependent methyltransferase</fullName>
    </submittedName>
</protein>
<reference evidence="2" key="1">
    <citation type="submission" date="2020-11" db="EMBL/GenBank/DDBJ databases">
        <title>Bacterial whole genome sequence for Caenimonas sp. DR4.4.</title>
        <authorList>
            <person name="Le V."/>
            <person name="Ko S.-R."/>
            <person name="Ahn C.-Y."/>
            <person name="Oh H.-M."/>
        </authorList>
    </citation>
    <scope>NUCLEOTIDE SEQUENCE</scope>
    <source>
        <strain evidence="2">DR4.4</strain>
    </source>
</reference>
<feature type="domain" description="Methyltransferase regulatory" evidence="1">
    <location>
        <begin position="219"/>
        <end position="302"/>
    </location>
</feature>